<feature type="transmembrane region" description="Helical" evidence="2">
    <location>
        <begin position="6"/>
        <end position="24"/>
    </location>
</feature>
<sequence length="52" mass="6008">MEIMVIILYVIISIAILFGVMFFIRRKREKDSGRSTSHKVHDLKAEEGADDK</sequence>
<dbReference type="AlphaFoldDB" id="A0A937F737"/>
<evidence type="ECO:0000256" key="1">
    <source>
        <dbReference type="SAM" id="MobiDB-lite"/>
    </source>
</evidence>
<feature type="region of interest" description="Disordered" evidence="1">
    <location>
        <begin position="29"/>
        <end position="52"/>
    </location>
</feature>
<dbReference type="RefSeq" id="WP_202245359.1">
    <property type="nucleotide sequence ID" value="NZ_JAESIY010000008.1"/>
</dbReference>
<comment type="caution">
    <text evidence="3">The sequence shown here is derived from an EMBL/GenBank/DDBJ whole genome shotgun (WGS) entry which is preliminary data.</text>
</comment>
<name>A0A937F737_9BACT</name>
<accession>A0A937F737</accession>
<evidence type="ECO:0000256" key="2">
    <source>
        <dbReference type="SAM" id="Phobius"/>
    </source>
</evidence>
<keyword evidence="2" id="KW-0472">Membrane</keyword>
<keyword evidence="2" id="KW-0812">Transmembrane</keyword>
<dbReference type="Proteomes" id="UP000659388">
    <property type="component" value="Unassembled WGS sequence"/>
</dbReference>
<keyword evidence="2" id="KW-1133">Transmembrane helix</keyword>
<organism evidence="3 4">
    <name type="scientific">Fulvivirga sediminis</name>
    <dbReference type="NCBI Taxonomy" id="2803949"/>
    <lineage>
        <taxon>Bacteria</taxon>
        <taxon>Pseudomonadati</taxon>
        <taxon>Bacteroidota</taxon>
        <taxon>Cytophagia</taxon>
        <taxon>Cytophagales</taxon>
        <taxon>Fulvivirgaceae</taxon>
        <taxon>Fulvivirga</taxon>
    </lineage>
</organism>
<gene>
    <name evidence="3" type="ORF">JL102_15615</name>
</gene>
<dbReference type="EMBL" id="JAESIY010000008">
    <property type="protein sequence ID" value="MBL3657576.1"/>
    <property type="molecule type" value="Genomic_DNA"/>
</dbReference>
<protein>
    <submittedName>
        <fullName evidence="3">Uncharacterized protein</fullName>
    </submittedName>
</protein>
<proteinExistence type="predicted"/>
<evidence type="ECO:0000313" key="4">
    <source>
        <dbReference type="Proteomes" id="UP000659388"/>
    </source>
</evidence>
<evidence type="ECO:0000313" key="3">
    <source>
        <dbReference type="EMBL" id="MBL3657576.1"/>
    </source>
</evidence>
<reference evidence="3" key="1">
    <citation type="submission" date="2021-01" db="EMBL/GenBank/DDBJ databases">
        <title>Fulvivirga kasyanovii gen. nov., sp nov., a novel member of the phylum Bacteroidetes isolated from seawater in a mussel farm.</title>
        <authorList>
            <person name="Zhao L.-H."/>
            <person name="Wang Z.-J."/>
        </authorList>
    </citation>
    <scope>NUCLEOTIDE SEQUENCE</scope>
    <source>
        <strain evidence="3">2943</strain>
    </source>
</reference>
<keyword evidence="4" id="KW-1185">Reference proteome</keyword>